<dbReference type="Proteomes" id="UP001162483">
    <property type="component" value="Unassembled WGS sequence"/>
</dbReference>
<protein>
    <submittedName>
        <fullName evidence="1">Uncharacterized protein</fullName>
    </submittedName>
</protein>
<accession>A0ABN9ECI7</accession>
<feature type="non-terminal residue" evidence="1">
    <location>
        <position position="1"/>
    </location>
</feature>
<evidence type="ECO:0000313" key="1">
    <source>
        <dbReference type="EMBL" id="CAI9581251.1"/>
    </source>
</evidence>
<comment type="caution">
    <text evidence="1">The sequence shown here is derived from an EMBL/GenBank/DDBJ whole genome shotgun (WGS) entry which is preliminary data.</text>
</comment>
<organism evidence="1 2">
    <name type="scientific">Staurois parvus</name>
    <dbReference type="NCBI Taxonomy" id="386267"/>
    <lineage>
        <taxon>Eukaryota</taxon>
        <taxon>Metazoa</taxon>
        <taxon>Chordata</taxon>
        <taxon>Craniata</taxon>
        <taxon>Vertebrata</taxon>
        <taxon>Euteleostomi</taxon>
        <taxon>Amphibia</taxon>
        <taxon>Batrachia</taxon>
        <taxon>Anura</taxon>
        <taxon>Neobatrachia</taxon>
        <taxon>Ranoidea</taxon>
        <taxon>Ranidae</taxon>
        <taxon>Staurois</taxon>
    </lineage>
</organism>
<dbReference type="EMBL" id="CATNWA010015253">
    <property type="protein sequence ID" value="CAI9581251.1"/>
    <property type="molecule type" value="Genomic_DNA"/>
</dbReference>
<evidence type="ECO:0000313" key="2">
    <source>
        <dbReference type="Proteomes" id="UP001162483"/>
    </source>
</evidence>
<reference evidence="1" key="1">
    <citation type="submission" date="2023-05" db="EMBL/GenBank/DDBJ databases">
        <authorList>
            <person name="Stuckert A."/>
        </authorList>
    </citation>
    <scope>NUCLEOTIDE SEQUENCE</scope>
</reference>
<keyword evidence="2" id="KW-1185">Reference proteome</keyword>
<gene>
    <name evidence="1" type="ORF">SPARVUS_LOCUS9458173</name>
</gene>
<sequence length="85" mass="9379">RRQPFWTVRAFWERVAPRSGARCVGGHGYCTNGTGQEGANIRCHQRPLKNTVRAVELDGLLSFSAKLCNYVAVIGHSLSHGTKLL</sequence>
<name>A0ABN9ECI7_9NEOB</name>
<proteinExistence type="predicted"/>